<dbReference type="AlphaFoldDB" id="A0A6I4VX86"/>
<proteinExistence type="predicted"/>
<gene>
    <name evidence="1" type="ORF">GSM42_04865</name>
</gene>
<dbReference type="Proteomes" id="UP000430692">
    <property type="component" value="Unassembled WGS sequence"/>
</dbReference>
<reference evidence="1 2" key="1">
    <citation type="submission" date="2019-12" db="EMBL/GenBank/DDBJ databases">
        <title>Whole-genome analyses of novel actinobacteria.</title>
        <authorList>
            <person name="Sahin N."/>
            <person name="Saygin H."/>
        </authorList>
    </citation>
    <scope>NUCLEOTIDE SEQUENCE [LARGE SCALE GENOMIC DNA]</scope>
    <source>
        <strain evidence="1 2">KC615</strain>
    </source>
</reference>
<accession>A0A6I4VX86</accession>
<keyword evidence="2" id="KW-1185">Reference proteome</keyword>
<sequence length="97" mass="11520">MALSKSQILSELNKARIQMNNDFNNTYPTRRDYPRHQEDLRYYDELERLVNEAAPGKQLSSKNKTAQKFLDEVYAGKRYSKMDDPWNDIAEYLRANK</sequence>
<evidence type="ECO:0000313" key="2">
    <source>
        <dbReference type="Proteomes" id="UP000430692"/>
    </source>
</evidence>
<organism evidence="1 2">
    <name type="scientific">Shimazuella alba</name>
    <dbReference type="NCBI Taxonomy" id="2690964"/>
    <lineage>
        <taxon>Bacteria</taxon>
        <taxon>Bacillati</taxon>
        <taxon>Bacillota</taxon>
        <taxon>Bacilli</taxon>
        <taxon>Bacillales</taxon>
        <taxon>Thermoactinomycetaceae</taxon>
        <taxon>Shimazuella</taxon>
    </lineage>
</organism>
<name>A0A6I4VX86_9BACL</name>
<protein>
    <submittedName>
        <fullName evidence="1">Uncharacterized protein</fullName>
    </submittedName>
</protein>
<dbReference type="RefSeq" id="WP_160800407.1">
    <property type="nucleotide sequence ID" value="NZ_WUUL01000002.1"/>
</dbReference>
<comment type="caution">
    <text evidence="1">The sequence shown here is derived from an EMBL/GenBank/DDBJ whole genome shotgun (WGS) entry which is preliminary data.</text>
</comment>
<dbReference type="EMBL" id="WUUL01000002">
    <property type="protein sequence ID" value="MXQ53074.1"/>
    <property type="molecule type" value="Genomic_DNA"/>
</dbReference>
<evidence type="ECO:0000313" key="1">
    <source>
        <dbReference type="EMBL" id="MXQ53074.1"/>
    </source>
</evidence>